<gene>
    <name evidence="1" type="ORF">Cspa_c04260</name>
</gene>
<keyword evidence="2" id="KW-1185">Reference proteome</keyword>
<organism evidence="1 2">
    <name type="scientific">Clostridium saccharoperbutylacetonicum N1-4(HMT)</name>
    <dbReference type="NCBI Taxonomy" id="931276"/>
    <lineage>
        <taxon>Bacteria</taxon>
        <taxon>Bacillati</taxon>
        <taxon>Bacillota</taxon>
        <taxon>Clostridia</taxon>
        <taxon>Eubacteriales</taxon>
        <taxon>Clostridiaceae</taxon>
        <taxon>Clostridium</taxon>
    </lineage>
</organism>
<evidence type="ECO:0000313" key="1">
    <source>
        <dbReference type="EMBL" id="AGF54244.1"/>
    </source>
</evidence>
<dbReference type="eggNOG" id="ENOG5031362">
    <property type="taxonomic scope" value="Bacteria"/>
</dbReference>
<dbReference type="HOGENOM" id="CLU_168150_0_0_9"/>
<dbReference type="EMBL" id="CP004121">
    <property type="protein sequence ID" value="AGF54244.1"/>
    <property type="molecule type" value="Genomic_DNA"/>
</dbReference>
<dbReference type="OrthoDB" id="6899556at2"/>
<reference evidence="1 2" key="1">
    <citation type="submission" date="2013-02" db="EMBL/GenBank/DDBJ databases">
        <title>Genome sequence of Clostridium saccharoperbutylacetonicum N1-4(HMT).</title>
        <authorList>
            <person name="Poehlein A."/>
            <person name="Daniel R."/>
        </authorList>
    </citation>
    <scope>NUCLEOTIDE SEQUENCE [LARGE SCALE GENOMIC DNA]</scope>
    <source>
        <strain evidence="2">N1-4(HMT)</strain>
    </source>
</reference>
<dbReference type="PATRIC" id="fig|931276.5.peg.409"/>
<dbReference type="RefSeq" id="WP_015390570.1">
    <property type="nucleotide sequence ID" value="NC_020291.1"/>
</dbReference>
<dbReference type="InterPro" id="IPR025083">
    <property type="entry name" value="DUF3969"/>
</dbReference>
<dbReference type="Proteomes" id="UP000011728">
    <property type="component" value="Chromosome"/>
</dbReference>
<protein>
    <recommendedName>
        <fullName evidence="3">DUF3969 family protein</fullName>
    </recommendedName>
</protein>
<dbReference type="AlphaFoldDB" id="M1M8I9"/>
<proteinExistence type="predicted"/>
<dbReference type="KEGG" id="csr:Cspa_c04260"/>
<evidence type="ECO:0000313" key="2">
    <source>
        <dbReference type="Proteomes" id="UP000011728"/>
    </source>
</evidence>
<dbReference type="Pfam" id="PF13108">
    <property type="entry name" value="DUF3969"/>
    <property type="match status" value="1"/>
</dbReference>
<evidence type="ECO:0008006" key="3">
    <source>
        <dbReference type="Google" id="ProtNLM"/>
    </source>
</evidence>
<sequence>MMKIYKLDEMKISIMNKIEIERFILISIIGLMDSLSVDAISIEECEMYLFSPYSVEKLNTLNLDEQIVELVENGYELEDVESLIPEELYKSIDKIRLKAIELLKNLPREGVDIKKWLD</sequence>
<name>M1M8I9_9CLOT</name>
<accession>M1M8I9</accession>